<reference evidence="4 5" key="1">
    <citation type="journal article" date="2017" name="ISME J.">
        <title>Potential for microbial H2 and metal transformations associated with novel bacteria and archaea in deep terrestrial subsurface sediments.</title>
        <authorList>
            <person name="Hernsdorf A.W."/>
            <person name="Amano Y."/>
            <person name="Miyakawa K."/>
            <person name="Ise K."/>
            <person name="Suzuki Y."/>
            <person name="Anantharaman K."/>
            <person name="Probst A."/>
            <person name="Burstein D."/>
            <person name="Thomas B.C."/>
            <person name="Banfield J.F."/>
        </authorList>
    </citation>
    <scope>NUCLEOTIDE SEQUENCE [LARGE SCALE GENOMIC DNA]</scope>
    <source>
        <strain evidence="4">HGW-Falkowbacteria-1</strain>
    </source>
</reference>
<evidence type="ECO:0000313" key="5">
    <source>
        <dbReference type="Proteomes" id="UP000233517"/>
    </source>
</evidence>
<dbReference type="Pfam" id="PF10996">
    <property type="entry name" value="Beta-Casp"/>
    <property type="match status" value="1"/>
</dbReference>
<dbReference type="InterPro" id="IPR050698">
    <property type="entry name" value="MBL"/>
</dbReference>
<accession>A0A2N2E9Z9</accession>
<evidence type="ECO:0000259" key="3">
    <source>
        <dbReference type="SMART" id="SM01027"/>
    </source>
</evidence>
<proteinExistence type="predicted"/>
<organism evidence="4 5">
    <name type="scientific">Candidatus Falkowbacteria bacterium HGW-Falkowbacteria-1</name>
    <dbReference type="NCBI Taxonomy" id="2013768"/>
    <lineage>
        <taxon>Bacteria</taxon>
        <taxon>Candidatus Falkowiibacteriota</taxon>
    </lineage>
</organism>
<comment type="caution">
    <text evidence="4">The sequence shown here is derived from an EMBL/GenBank/DDBJ whole genome shotgun (WGS) entry which is preliminary data.</text>
</comment>
<dbReference type="CDD" id="cd16295">
    <property type="entry name" value="TTHA0252-CPSF-like_MBL-fold"/>
    <property type="match status" value="1"/>
</dbReference>
<evidence type="ECO:0000313" key="4">
    <source>
        <dbReference type="EMBL" id="PKM91545.1"/>
    </source>
</evidence>
<dbReference type="SMART" id="SM01027">
    <property type="entry name" value="Beta-Casp"/>
    <property type="match status" value="1"/>
</dbReference>
<protein>
    <submittedName>
        <fullName evidence="4">MBL fold hydrolase</fullName>
    </submittedName>
</protein>
<dbReference type="Proteomes" id="UP000233517">
    <property type="component" value="Unassembled WGS sequence"/>
</dbReference>
<dbReference type="GO" id="GO:0004521">
    <property type="term" value="F:RNA endonuclease activity"/>
    <property type="evidence" value="ECO:0007669"/>
    <property type="project" value="TreeGrafter"/>
</dbReference>
<evidence type="ECO:0000256" key="1">
    <source>
        <dbReference type="ARBA" id="ARBA00022801"/>
    </source>
</evidence>
<keyword evidence="1 4" id="KW-0378">Hydrolase</keyword>
<dbReference type="Pfam" id="PF07521">
    <property type="entry name" value="RMMBL"/>
    <property type="match status" value="1"/>
</dbReference>
<dbReference type="PANTHER" id="PTHR11203">
    <property type="entry name" value="CLEAVAGE AND POLYADENYLATION SPECIFICITY FACTOR FAMILY MEMBER"/>
    <property type="match status" value="1"/>
</dbReference>
<dbReference type="InterPro" id="IPR011108">
    <property type="entry name" value="RMMBL"/>
</dbReference>
<feature type="domain" description="Beta-Casp" evidence="3">
    <location>
        <begin position="243"/>
        <end position="368"/>
    </location>
</feature>
<dbReference type="AlphaFoldDB" id="A0A2N2E9Z9"/>
<gene>
    <name evidence="4" type="ORF">CVU82_03040</name>
</gene>
<evidence type="ECO:0000259" key="2">
    <source>
        <dbReference type="SMART" id="SM00849"/>
    </source>
</evidence>
<dbReference type="Gene3D" id="3.40.50.10890">
    <property type="match status" value="1"/>
</dbReference>
<name>A0A2N2E9Z9_9BACT</name>
<feature type="domain" description="Metallo-beta-lactamase" evidence="2">
    <location>
        <begin position="13"/>
        <end position="209"/>
    </location>
</feature>
<dbReference type="SMART" id="SM00849">
    <property type="entry name" value="Lactamase_B"/>
    <property type="match status" value="1"/>
</dbReference>
<dbReference type="Gene3D" id="3.60.15.10">
    <property type="entry name" value="Ribonuclease Z/Hydroxyacylglutathione hydrolase-like"/>
    <property type="match status" value="1"/>
</dbReference>
<dbReference type="PANTHER" id="PTHR11203:SF37">
    <property type="entry name" value="INTEGRATOR COMPLEX SUBUNIT 11"/>
    <property type="match status" value="1"/>
</dbReference>
<dbReference type="InterPro" id="IPR001279">
    <property type="entry name" value="Metallo-B-lactamas"/>
</dbReference>
<dbReference type="InterPro" id="IPR022712">
    <property type="entry name" value="Beta_Casp"/>
</dbReference>
<dbReference type="EMBL" id="PHAI01000002">
    <property type="protein sequence ID" value="PKM91545.1"/>
    <property type="molecule type" value="Genomic_DNA"/>
</dbReference>
<dbReference type="InterPro" id="IPR036866">
    <property type="entry name" value="RibonucZ/Hydroxyglut_hydro"/>
</dbReference>
<sequence length="454" mass="51285">MKISFHGACREVTGSCILIETEKTKFLLDCGMFQGESFVSSRNFDDFAFDASKIDFVLLSHAHIDHCGRIPKLYKDGFRGKIYCTAATRDLTMLMLADSAKIISSEALSHGVNPFYSEDDVMLVSRLFKELPYHEEFRLASDIRVRLKNSGHILGSSFYEIWVKEGKTEKKIVFSGDLGNSPARIIKDLEFADGADLVFVESTYAGYNHEPREEGIKKIRQAIIECVEKKGVLMIPIFALEKVQEILYELNDLVENKKIPYVPIFLDSPLAIKATEIYKNYEYLYDKDSTKLIVSGDDLFDFPGLEFTLTSQQSRVINDLRPPKIILAGGGMCVGGRIQYHLKFNLDDPNSHVLLVAYQVQGSVGRKLLTGHKTVVVDNVNIPVRAKVSIVNSYSAHADHDALLSWLKKIKSPKPQYIFVVHGEEEANIKLKTEASKKIKTNFIIPEYGEVYEF</sequence>
<dbReference type="Pfam" id="PF16661">
    <property type="entry name" value="Lactamase_B_6"/>
    <property type="match status" value="1"/>
</dbReference>
<dbReference type="SUPFAM" id="SSF56281">
    <property type="entry name" value="Metallo-hydrolase/oxidoreductase"/>
    <property type="match status" value="1"/>
</dbReference>
<dbReference type="GO" id="GO:0016787">
    <property type="term" value="F:hydrolase activity"/>
    <property type="evidence" value="ECO:0007669"/>
    <property type="project" value="UniProtKB-KW"/>
</dbReference>